<evidence type="ECO:0000313" key="2">
    <source>
        <dbReference type="EMBL" id="KGM13595.1"/>
    </source>
</evidence>
<gene>
    <name evidence="2" type="ORF">N869_09965</name>
</gene>
<feature type="transmembrane region" description="Helical" evidence="1">
    <location>
        <begin position="344"/>
        <end position="366"/>
    </location>
</feature>
<dbReference type="Proteomes" id="UP000054314">
    <property type="component" value="Unassembled WGS sequence"/>
</dbReference>
<evidence type="ECO:0000256" key="1">
    <source>
        <dbReference type="SAM" id="Phobius"/>
    </source>
</evidence>
<organism evidence="2 3">
    <name type="scientific">Cellulomonas bogoriensis 69B4 = DSM 16987</name>
    <dbReference type="NCBI Taxonomy" id="1386082"/>
    <lineage>
        <taxon>Bacteria</taxon>
        <taxon>Bacillati</taxon>
        <taxon>Actinomycetota</taxon>
        <taxon>Actinomycetes</taxon>
        <taxon>Micrococcales</taxon>
        <taxon>Cellulomonadaceae</taxon>
        <taxon>Cellulomonas</taxon>
    </lineage>
</organism>
<proteinExistence type="predicted"/>
<feature type="transmembrane region" description="Helical" evidence="1">
    <location>
        <begin position="163"/>
        <end position="183"/>
    </location>
</feature>
<dbReference type="EMBL" id="AXCZ01000033">
    <property type="protein sequence ID" value="KGM13595.1"/>
    <property type="molecule type" value="Genomic_DNA"/>
</dbReference>
<feature type="transmembrane region" description="Helical" evidence="1">
    <location>
        <begin position="241"/>
        <end position="262"/>
    </location>
</feature>
<keyword evidence="3" id="KW-1185">Reference proteome</keyword>
<feature type="transmembrane region" description="Helical" evidence="1">
    <location>
        <begin position="461"/>
        <end position="481"/>
    </location>
</feature>
<feature type="transmembrane region" description="Helical" evidence="1">
    <location>
        <begin position="300"/>
        <end position="322"/>
    </location>
</feature>
<reference evidence="2 3" key="1">
    <citation type="submission" date="2013-08" db="EMBL/GenBank/DDBJ databases">
        <title>Genome sequencing of Cellulomonas bogoriensis 69B4.</title>
        <authorList>
            <person name="Chen F."/>
            <person name="Li Y."/>
            <person name="Wang G."/>
        </authorList>
    </citation>
    <scope>NUCLEOTIDE SEQUENCE [LARGE SCALE GENOMIC DNA]</scope>
    <source>
        <strain evidence="2 3">69B4</strain>
    </source>
</reference>
<protein>
    <submittedName>
        <fullName evidence="2">Polyketide antibiotic transporter</fullName>
    </submittedName>
</protein>
<evidence type="ECO:0000313" key="3">
    <source>
        <dbReference type="Proteomes" id="UP000054314"/>
    </source>
</evidence>
<name>A0A0A0C080_9CELL</name>
<feature type="transmembrane region" description="Helical" evidence="1">
    <location>
        <begin position="433"/>
        <end position="454"/>
    </location>
</feature>
<keyword evidence="1" id="KW-0812">Transmembrane</keyword>
<dbReference type="AlphaFoldDB" id="A0A0A0C080"/>
<feature type="transmembrane region" description="Helical" evidence="1">
    <location>
        <begin position="190"/>
        <end position="207"/>
    </location>
</feature>
<keyword evidence="1" id="KW-1133">Transmembrane helix</keyword>
<comment type="caution">
    <text evidence="2">The sequence shown here is derived from an EMBL/GenBank/DDBJ whole genome shotgun (WGS) entry which is preliminary data.</text>
</comment>
<feature type="transmembrane region" description="Helical" evidence="1">
    <location>
        <begin position="398"/>
        <end position="421"/>
    </location>
</feature>
<sequence>MPDTPHAGLGRMLRFALRRERVRVPVWAFALSALIAYFAVAIEAAYSEPGALQARAELMRDPAGALMSGPGYGLEDYTFGVMVSNELLGMLAVAAALMSVFLVVRHTRADEETGRAELLRAAVVGRYTLLTAAVLTLVAANAAVAAGLTVALTASGLVFADSAAIGLGTAGVGLVLGAVAAVTSQVVEHARTATGSAGAVLGLVYVLRGVGDAQQQGGSALSWASPVGWAQQMRAFVDLRWWPLALTVVTAVVLLVLAYALVVRRDVGAGLVASRRGRAHASRGLVTVSGLTLRTERGSLVGWAVGLAVFGVLSGSLAQGIVDGFEAQPELRAVFGVDATSDEVLLAALSAFVGFFAMAVAVHAVVGVGRLRREEAEGRAAAVLVAGASRTRWVVGSWAVTAVSSSLLLLVSGAALGVGAAASVGDGALVLELALGSLAYVPLVLVFAGAGVLAHGWGRAGTWWVWVGLVGSIVVGLYGPLMNLPEAVLDAAPFGLVPAMPAAELDVVPLAAMALVALGLTAGGLLALRRRDLRA</sequence>
<feature type="transmembrane region" description="Helical" evidence="1">
    <location>
        <begin position="507"/>
        <end position="528"/>
    </location>
</feature>
<feature type="transmembrane region" description="Helical" evidence="1">
    <location>
        <begin position="127"/>
        <end position="151"/>
    </location>
</feature>
<feature type="transmembrane region" description="Helical" evidence="1">
    <location>
        <begin position="24"/>
        <end position="46"/>
    </location>
</feature>
<feature type="transmembrane region" description="Helical" evidence="1">
    <location>
        <begin position="87"/>
        <end position="106"/>
    </location>
</feature>
<accession>A0A0A0C080</accession>
<keyword evidence="1" id="KW-0472">Membrane</keyword>